<keyword evidence="2" id="KW-0813">Transport</keyword>
<dbReference type="RefSeq" id="WP_133431760.1">
    <property type="nucleotide sequence ID" value="NZ_SCWA01000007.1"/>
</dbReference>
<dbReference type="InterPro" id="IPR050171">
    <property type="entry name" value="MFS_Transporters"/>
</dbReference>
<evidence type="ECO:0000256" key="3">
    <source>
        <dbReference type="ARBA" id="ARBA00022475"/>
    </source>
</evidence>
<feature type="domain" description="Major facilitator superfamily (MFS) profile" evidence="8">
    <location>
        <begin position="1"/>
        <end position="402"/>
    </location>
</feature>
<dbReference type="AlphaFoldDB" id="A0A4R6BE39"/>
<dbReference type="CDD" id="cd17329">
    <property type="entry name" value="MFS_MdtH_MDR_like"/>
    <property type="match status" value="1"/>
</dbReference>
<feature type="transmembrane region" description="Helical" evidence="7">
    <location>
        <begin position="258"/>
        <end position="279"/>
    </location>
</feature>
<feature type="transmembrane region" description="Helical" evidence="7">
    <location>
        <begin position="12"/>
        <end position="36"/>
    </location>
</feature>
<keyword evidence="5 7" id="KW-1133">Transmembrane helix</keyword>
<dbReference type="GO" id="GO:0005886">
    <property type="term" value="C:plasma membrane"/>
    <property type="evidence" value="ECO:0007669"/>
    <property type="project" value="UniProtKB-SubCell"/>
</dbReference>
<keyword evidence="4 7" id="KW-0812">Transmembrane</keyword>
<dbReference type="InterPro" id="IPR020846">
    <property type="entry name" value="MFS_dom"/>
</dbReference>
<dbReference type="OrthoDB" id="9793283at2"/>
<evidence type="ECO:0000256" key="2">
    <source>
        <dbReference type="ARBA" id="ARBA00022448"/>
    </source>
</evidence>
<evidence type="ECO:0000256" key="4">
    <source>
        <dbReference type="ARBA" id="ARBA00022692"/>
    </source>
</evidence>
<feature type="transmembrane region" description="Helical" evidence="7">
    <location>
        <begin position="291"/>
        <end position="324"/>
    </location>
</feature>
<keyword evidence="10" id="KW-1185">Reference proteome</keyword>
<evidence type="ECO:0000313" key="9">
    <source>
        <dbReference type="EMBL" id="TDL98057.1"/>
    </source>
</evidence>
<gene>
    <name evidence="9" type="ORF">ERX27_05105</name>
</gene>
<feature type="transmembrane region" description="Helical" evidence="7">
    <location>
        <begin position="216"/>
        <end position="238"/>
    </location>
</feature>
<dbReference type="Gene3D" id="1.20.1250.20">
    <property type="entry name" value="MFS general substrate transporter like domains"/>
    <property type="match status" value="1"/>
</dbReference>
<dbReference type="SUPFAM" id="SSF103473">
    <property type="entry name" value="MFS general substrate transporter"/>
    <property type="match status" value="1"/>
</dbReference>
<dbReference type="Pfam" id="PF07690">
    <property type="entry name" value="MFS_1"/>
    <property type="match status" value="1"/>
</dbReference>
<proteinExistence type="predicted"/>
<evidence type="ECO:0000256" key="7">
    <source>
        <dbReference type="SAM" id="Phobius"/>
    </source>
</evidence>
<accession>A0A4R6BE39</accession>
<evidence type="ECO:0000256" key="6">
    <source>
        <dbReference type="ARBA" id="ARBA00023136"/>
    </source>
</evidence>
<dbReference type="PANTHER" id="PTHR23517:SF3">
    <property type="entry name" value="INTEGRAL MEMBRANE TRANSPORT PROTEIN"/>
    <property type="match status" value="1"/>
</dbReference>
<comment type="caution">
    <text evidence="9">The sequence shown here is derived from an EMBL/GenBank/DDBJ whole genome shotgun (WGS) entry which is preliminary data.</text>
</comment>
<organism evidence="9 10">
    <name type="scientific">Macrococcus brunensis</name>
    <dbReference type="NCBI Taxonomy" id="198483"/>
    <lineage>
        <taxon>Bacteria</taxon>
        <taxon>Bacillati</taxon>
        <taxon>Bacillota</taxon>
        <taxon>Bacilli</taxon>
        <taxon>Bacillales</taxon>
        <taxon>Staphylococcaceae</taxon>
        <taxon>Macrococcus</taxon>
    </lineage>
</organism>
<dbReference type="InterPro" id="IPR011701">
    <property type="entry name" value="MFS"/>
</dbReference>
<dbReference type="InterPro" id="IPR036259">
    <property type="entry name" value="MFS_trans_sf"/>
</dbReference>
<dbReference type="GO" id="GO:0022857">
    <property type="term" value="F:transmembrane transporter activity"/>
    <property type="evidence" value="ECO:0007669"/>
    <property type="project" value="InterPro"/>
</dbReference>
<keyword evidence="3" id="KW-1003">Cell membrane</keyword>
<evidence type="ECO:0000259" key="8">
    <source>
        <dbReference type="PROSITE" id="PS50850"/>
    </source>
</evidence>
<name>A0A4R6BE39_9STAP</name>
<dbReference type="PANTHER" id="PTHR23517">
    <property type="entry name" value="RESISTANCE PROTEIN MDTM, PUTATIVE-RELATED-RELATED"/>
    <property type="match status" value="1"/>
</dbReference>
<evidence type="ECO:0000256" key="5">
    <source>
        <dbReference type="ARBA" id="ARBA00022989"/>
    </source>
</evidence>
<feature type="transmembrane region" description="Helical" evidence="7">
    <location>
        <begin position="377"/>
        <end position="399"/>
    </location>
</feature>
<comment type="subcellular location">
    <subcellularLocation>
        <location evidence="1">Cell membrane</location>
        <topology evidence="1">Multi-pass membrane protein</topology>
    </subcellularLocation>
</comment>
<sequence>MRISELPVNVHVRLWGSFISRIAASAVFPFIALYLTETISKTFAGLFLSFTVLISFILNIIAGYICDRLPRKKLLVSLSYLDSVFLCLMAVGVILDEIVLFIASFLGSLTATTLKRPAMRALVQDSATPENRKLIYQLDYWLINLSMALGAAIGGLLYHNHKGLLFTALGITTFLVAIVYHIFIKETREFIREKVHQNIFRDLLHSYTEVSKNKPFVILVLGSIFIMCAEFSTSSYIAVRLAETFQPVTLFHFQVTGVRMFSLINIINTLTVVSCTFLVSKIVAKNSLKNIMIFGLTIYGIGYTVLVAANVWWLIVAAILLATIGELIYAPIKNAEELDLIPPDKRGAYGAFSNLGFNGADLLSKAGIILGAYLHPLAMSAVMAIIVSLGAFFMLYSLFDHKNIA</sequence>
<feature type="transmembrane region" description="Helical" evidence="7">
    <location>
        <begin position="164"/>
        <end position="184"/>
    </location>
</feature>
<keyword evidence="6 7" id="KW-0472">Membrane</keyword>
<evidence type="ECO:0000256" key="1">
    <source>
        <dbReference type="ARBA" id="ARBA00004651"/>
    </source>
</evidence>
<protein>
    <submittedName>
        <fullName evidence="9">MFS transporter</fullName>
    </submittedName>
</protein>
<dbReference type="PROSITE" id="PS50850">
    <property type="entry name" value="MFS"/>
    <property type="match status" value="1"/>
</dbReference>
<feature type="transmembrane region" description="Helical" evidence="7">
    <location>
        <begin position="42"/>
        <end position="62"/>
    </location>
</feature>
<reference evidence="9 10" key="1">
    <citation type="submission" date="2019-01" db="EMBL/GenBank/DDBJ databases">
        <title>Draft genome sequences of the type strains of six Macrococcus species.</title>
        <authorList>
            <person name="Mazhar S."/>
            <person name="Altermann E."/>
            <person name="Hill C."/>
            <person name="Mcauliffe O."/>
        </authorList>
    </citation>
    <scope>NUCLEOTIDE SEQUENCE [LARGE SCALE GENOMIC DNA]</scope>
    <source>
        <strain evidence="9 10">CCM4811</strain>
    </source>
</reference>
<evidence type="ECO:0000313" key="10">
    <source>
        <dbReference type="Proteomes" id="UP000295310"/>
    </source>
</evidence>
<dbReference type="EMBL" id="SCWA01000007">
    <property type="protein sequence ID" value="TDL98057.1"/>
    <property type="molecule type" value="Genomic_DNA"/>
</dbReference>
<feature type="transmembrane region" description="Helical" evidence="7">
    <location>
        <begin position="140"/>
        <end position="158"/>
    </location>
</feature>
<dbReference type="Proteomes" id="UP000295310">
    <property type="component" value="Unassembled WGS sequence"/>
</dbReference>